<sequence length="144" mass="16452">MLRIREMEAADAEMVSELEREIFSMPWSAKDFLEMVEADYAHYYVAEINGRIAGCCGIRNVAGEGEITNVMVAAGDRRKGIGRKMMEYMLERADRMGIGDCTLEVRVSNLPAIRLYESLGFKGEGVRPDFYDKPREDALIMWKR</sequence>
<evidence type="ECO:0000256" key="2">
    <source>
        <dbReference type="ARBA" id="ARBA00022490"/>
    </source>
</evidence>
<feature type="domain" description="N-acetyltransferase" evidence="6">
    <location>
        <begin position="2"/>
        <end position="144"/>
    </location>
</feature>
<dbReference type="OrthoDB" id="9794566at2"/>
<comment type="subcellular location">
    <subcellularLocation>
        <location evidence="5">Cytoplasm</location>
    </subcellularLocation>
</comment>
<evidence type="ECO:0000256" key="5">
    <source>
        <dbReference type="RuleBase" id="RU363094"/>
    </source>
</evidence>
<dbReference type="SUPFAM" id="SSF55729">
    <property type="entry name" value="Acyl-CoA N-acyltransferases (Nat)"/>
    <property type="match status" value="1"/>
</dbReference>
<dbReference type="Pfam" id="PF00583">
    <property type="entry name" value="Acetyltransf_1"/>
    <property type="match status" value="1"/>
</dbReference>
<gene>
    <name evidence="7" type="primary">rimI</name>
    <name evidence="7" type="ORF">D7V94_19740</name>
</gene>
<dbReference type="EMBL" id="RAYQ01000030">
    <property type="protein sequence ID" value="RKI88212.1"/>
    <property type="molecule type" value="Genomic_DNA"/>
</dbReference>
<dbReference type="InterPro" id="IPR050680">
    <property type="entry name" value="YpeA/RimI_acetyltransf"/>
</dbReference>
<dbReference type="AlphaFoldDB" id="A0A3A9A990"/>
<dbReference type="RefSeq" id="WP_120472027.1">
    <property type="nucleotide sequence ID" value="NZ_CATAJS010000021.1"/>
</dbReference>
<dbReference type="InterPro" id="IPR000182">
    <property type="entry name" value="GNAT_dom"/>
</dbReference>
<keyword evidence="3 7" id="KW-0808">Transferase</keyword>
<dbReference type="PROSITE" id="PS51186">
    <property type="entry name" value="GNAT"/>
    <property type="match status" value="1"/>
</dbReference>
<evidence type="ECO:0000256" key="3">
    <source>
        <dbReference type="ARBA" id="ARBA00022679"/>
    </source>
</evidence>
<comment type="catalytic activity">
    <reaction evidence="5">
        <text>N-terminal L-alanyl-[ribosomal protein bS18] + acetyl-CoA = N-terminal N(alpha)-acetyl-L-alanyl-[ribosomal protein bS18] + CoA + H(+)</text>
        <dbReference type="Rhea" id="RHEA:43756"/>
        <dbReference type="Rhea" id="RHEA-COMP:10676"/>
        <dbReference type="Rhea" id="RHEA-COMP:10677"/>
        <dbReference type="ChEBI" id="CHEBI:15378"/>
        <dbReference type="ChEBI" id="CHEBI:57287"/>
        <dbReference type="ChEBI" id="CHEBI:57288"/>
        <dbReference type="ChEBI" id="CHEBI:64718"/>
        <dbReference type="ChEBI" id="CHEBI:83683"/>
        <dbReference type="EC" id="2.3.1.266"/>
    </reaction>
</comment>
<dbReference type="GO" id="GO:0005737">
    <property type="term" value="C:cytoplasm"/>
    <property type="evidence" value="ECO:0007669"/>
    <property type="project" value="UniProtKB-SubCell"/>
</dbReference>
<evidence type="ECO:0000313" key="8">
    <source>
        <dbReference type="Proteomes" id="UP000280696"/>
    </source>
</evidence>
<keyword evidence="4" id="KW-0012">Acyltransferase</keyword>
<organism evidence="7 8">
    <name type="scientific">Parablautia intestinalis</name>
    <dbReference type="NCBI Taxonomy" id="2320100"/>
    <lineage>
        <taxon>Bacteria</taxon>
        <taxon>Bacillati</taxon>
        <taxon>Bacillota</taxon>
        <taxon>Clostridia</taxon>
        <taxon>Lachnospirales</taxon>
        <taxon>Lachnospiraceae</taxon>
        <taxon>Parablautia</taxon>
    </lineage>
</organism>
<name>A0A3A9A990_9FIRM</name>
<dbReference type="GO" id="GO:0008999">
    <property type="term" value="F:protein-N-terminal-alanine acetyltransferase activity"/>
    <property type="evidence" value="ECO:0007669"/>
    <property type="project" value="UniProtKB-EC"/>
</dbReference>
<comment type="function">
    <text evidence="5">Acetylates the N-terminal alanine of ribosomal protein bS18.</text>
</comment>
<dbReference type="NCBIfam" id="TIGR01575">
    <property type="entry name" value="rimI"/>
    <property type="match status" value="1"/>
</dbReference>
<protein>
    <recommendedName>
        <fullName evidence="5">[Ribosomal protein bS18]-alanine N-acetyltransferase</fullName>
        <ecNumber evidence="5">2.3.1.266</ecNumber>
    </recommendedName>
</protein>
<dbReference type="InterPro" id="IPR016181">
    <property type="entry name" value="Acyl_CoA_acyltransferase"/>
</dbReference>
<comment type="caution">
    <text evidence="7">The sequence shown here is derived from an EMBL/GenBank/DDBJ whole genome shotgun (WGS) entry which is preliminary data.</text>
</comment>
<accession>A0A3A9A990</accession>
<dbReference type="PANTHER" id="PTHR43420:SF44">
    <property type="entry name" value="ACETYLTRANSFERASE YPEA"/>
    <property type="match status" value="1"/>
</dbReference>
<comment type="similarity">
    <text evidence="1 5">Belongs to the acetyltransferase family. RimI subfamily.</text>
</comment>
<dbReference type="Proteomes" id="UP000280696">
    <property type="component" value="Unassembled WGS sequence"/>
</dbReference>
<dbReference type="EC" id="2.3.1.266" evidence="5"/>
<keyword evidence="2 5" id="KW-0963">Cytoplasm</keyword>
<evidence type="ECO:0000259" key="6">
    <source>
        <dbReference type="PROSITE" id="PS51186"/>
    </source>
</evidence>
<evidence type="ECO:0000256" key="4">
    <source>
        <dbReference type="ARBA" id="ARBA00023315"/>
    </source>
</evidence>
<keyword evidence="8" id="KW-1185">Reference proteome</keyword>
<dbReference type="PANTHER" id="PTHR43420">
    <property type="entry name" value="ACETYLTRANSFERASE"/>
    <property type="match status" value="1"/>
</dbReference>
<evidence type="ECO:0000256" key="1">
    <source>
        <dbReference type="ARBA" id="ARBA00005395"/>
    </source>
</evidence>
<proteinExistence type="inferred from homology"/>
<dbReference type="InterPro" id="IPR006464">
    <property type="entry name" value="AcTrfase_RimI/Ard1"/>
</dbReference>
<evidence type="ECO:0000313" key="7">
    <source>
        <dbReference type="EMBL" id="RKI88212.1"/>
    </source>
</evidence>
<dbReference type="Gene3D" id="3.40.630.30">
    <property type="match status" value="1"/>
</dbReference>
<dbReference type="CDD" id="cd04301">
    <property type="entry name" value="NAT_SF"/>
    <property type="match status" value="1"/>
</dbReference>
<reference evidence="7 8" key="1">
    <citation type="submission" date="2018-09" db="EMBL/GenBank/DDBJ databases">
        <title>Murine metabolic-syndrome-specific gut microbial biobank.</title>
        <authorList>
            <person name="Liu C."/>
        </authorList>
    </citation>
    <scope>NUCLEOTIDE SEQUENCE [LARGE SCALE GENOMIC DNA]</scope>
    <source>
        <strain evidence="7 8">0.1xD8-82</strain>
    </source>
</reference>